<dbReference type="Proteomes" id="UP000054558">
    <property type="component" value="Unassembled WGS sequence"/>
</dbReference>
<reference evidence="2 3" key="1">
    <citation type="journal article" date="2014" name="Nat. Commun.">
        <title>Klebsormidium flaccidum genome reveals primary factors for plant terrestrial adaptation.</title>
        <authorList>
            <person name="Hori K."/>
            <person name="Maruyama F."/>
            <person name="Fujisawa T."/>
            <person name="Togashi T."/>
            <person name="Yamamoto N."/>
            <person name="Seo M."/>
            <person name="Sato S."/>
            <person name="Yamada T."/>
            <person name="Mori H."/>
            <person name="Tajima N."/>
            <person name="Moriyama T."/>
            <person name="Ikeuchi M."/>
            <person name="Watanabe M."/>
            <person name="Wada H."/>
            <person name="Kobayashi K."/>
            <person name="Saito M."/>
            <person name="Masuda T."/>
            <person name="Sasaki-Sekimoto Y."/>
            <person name="Mashiguchi K."/>
            <person name="Awai K."/>
            <person name="Shimojima M."/>
            <person name="Masuda S."/>
            <person name="Iwai M."/>
            <person name="Nobusawa T."/>
            <person name="Narise T."/>
            <person name="Kondo S."/>
            <person name="Saito H."/>
            <person name="Sato R."/>
            <person name="Murakawa M."/>
            <person name="Ihara Y."/>
            <person name="Oshima-Yamada Y."/>
            <person name="Ohtaka K."/>
            <person name="Satoh M."/>
            <person name="Sonobe K."/>
            <person name="Ishii M."/>
            <person name="Ohtani R."/>
            <person name="Kanamori-Sato M."/>
            <person name="Honoki R."/>
            <person name="Miyazaki D."/>
            <person name="Mochizuki H."/>
            <person name="Umetsu J."/>
            <person name="Higashi K."/>
            <person name="Shibata D."/>
            <person name="Kamiya Y."/>
            <person name="Sato N."/>
            <person name="Nakamura Y."/>
            <person name="Tabata S."/>
            <person name="Ida S."/>
            <person name="Kurokawa K."/>
            <person name="Ohta H."/>
        </authorList>
    </citation>
    <scope>NUCLEOTIDE SEQUENCE [LARGE SCALE GENOMIC DNA]</scope>
    <source>
        <strain evidence="2 3">NIES-2285</strain>
    </source>
</reference>
<dbReference type="AlphaFoldDB" id="A0A1Y1HXM3"/>
<feature type="region of interest" description="Disordered" evidence="1">
    <location>
        <begin position="1"/>
        <end position="59"/>
    </location>
</feature>
<feature type="compositionally biased region" description="Polar residues" evidence="1">
    <location>
        <begin position="1"/>
        <end position="19"/>
    </location>
</feature>
<feature type="compositionally biased region" description="Basic and acidic residues" evidence="1">
    <location>
        <begin position="267"/>
        <end position="290"/>
    </location>
</feature>
<gene>
    <name evidence="2" type="ORF">KFL_001460100</name>
</gene>
<dbReference type="OrthoDB" id="6381429at2759"/>
<protein>
    <submittedName>
        <fullName evidence="2">Uncharacterized protein</fullName>
    </submittedName>
</protein>
<keyword evidence="3" id="KW-1185">Reference proteome</keyword>
<evidence type="ECO:0000313" key="3">
    <source>
        <dbReference type="Proteomes" id="UP000054558"/>
    </source>
</evidence>
<sequence>MRARSVVSNKGASSNLSCQTPAPTPTGTIPTGTIPTPSGTIPTPSGTPTGTIPTPSGTIPTITPITANVGNVSCTAADVTIGPQNVGAFVQQGRSRFTPYNFTLTNNCGSPGNLTRVTLAVSPVFPYTFPWSPFGCFLIGGVCQTFQNVYSQQLAQLGQCSQVFVNGTYAYTPPGPVNCTIGVAQIPGGLAPGQSFPILFNVANNLTGRIVFNFQVASATFAPTELELQEFLPMGFFLNDVNARCRAAHDTATSYHHPGHYTPGDNRPGDYRPGDDRPGHYCPSDDRPGDYRPGYHRPGYYCPGDNRPGHYRPGHDGAGDHCANHDCAGDHCPGPYCAGHKCPCNDCAGHDCSGHDCSGHDYCAHHWASNNCPGDYVRPGHDRRLFLKRRPKSSD</sequence>
<evidence type="ECO:0000313" key="2">
    <source>
        <dbReference type="EMBL" id="GAQ83385.1"/>
    </source>
</evidence>
<organism evidence="2 3">
    <name type="scientific">Klebsormidium nitens</name>
    <name type="common">Green alga</name>
    <name type="synonym">Ulothrix nitens</name>
    <dbReference type="NCBI Taxonomy" id="105231"/>
    <lineage>
        <taxon>Eukaryota</taxon>
        <taxon>Viridiplantae</taxon>
        <taxon>Streptophyta</taxon>
        <taxon>Klebsormidiophyceae</taxon>
        <taxon>Klebsormidiales</taxon>
        <taxon>Klebsormidiaceae</taxon>
        <taxon>Klebsormidium</taxon>
    </lineage>
</organism>
<accession>A0A1Y1HXM3</accession>
<evidence type="ECO:0000256" key="1">
    <source>
        <dbReference type="SAM" id="MobiDB-lite"/>
    </source>
</evidence>
<proteinExistence type="predicted"/>
<feature type="compositionally biased region" description="Low complexity" evidence="1">
    <location>
        <begin position="25"/>
        <end position="59"/>
    </location>
</feature>
<feature type="region of interest" description="Disordered" evidence="1">
    <location>
        <begin position="256"/>
        <end position="290"/>
    </location>
</feature>
<dbReference type="EMBL" id="DF237095">
    <property type="protein sequence ID" value="GAQ83385.1"/>
    <property type="molecule type" value="Genomic_DNA"/>
</dbReference>
<name>A0A1Y1HXM3_KLENI</name>